<proteinExistence type="predicted"/>
<organism evidence="2 3">
    <name type="scientific">Stentor coeruleus</name>
    <dbReference type="NCBI Taxonomy" id="5963"/>
    <lineage>
        <taxon>Eukaryota</taxon>
        <taxon>Sar</taxon>
        <taxon>Alveolata</taxon>
        <taxon>Ciliophora</taxon>
        <taxon>Postciliodesmatophora</taxon>
        <taxon>Heterotrichea</taxon>
        <taxon>Heterotrichida</taxon>
        <taxon>Stentoridae</taxon>
        <taxon>Stentor</taxon>
    </lineage>
</organism>
<reference evidence="2 3" key="1">
    <citation type="submission" date="2016-11" db="EMBL/GenBank/DDBJ databases">
        <title>The macronuclear genome of Stentor coeruleus: a giant cell with tiny introns.</title>
        <authorList>
            <person name="Slabodnick M."/>
            <person name="Ruby J.G."/>
            <person name="Reiff S.B."/>
            <person name="Swart E.C."/>
            <person name="Gosai S."/>
            <person name="Prabakaran S."/>
            <person name="Witkowska E."/>
            <person name="Larue G.E."/>
            <person name="Fisher S."/>
            <person name="Freeman R.M."/>
            <person name="Gunawardena J."/>
            <person name="Chu W."/>
            <person name="Stover N.A."/>
            <person name="Gregory B.D."/>
            <person name="Nowacki M."/>
            <person name="Derisi J."/>
            <person name="Roy S.W."/>
            <person name="Marshall W.F."/>
            <person name="Sood P."/>
        </authorList>
    </citation>
    <scope>NUCLEOTIDE SEQUENCE [LARGE SCALE GENOMIC DNA]</scope>
    <source>
        <strain evidence="2">WM001</strain>
    </source>
</reference>
<dbReference type="OrthoDB" id="326780at2759"/>
<evidence type="ECO:0000313" key="2">
    <source>
        <dbReference type="EMBL" id="OMJ75549.1"/>
    </source>
</evidence>
<dbReference type="EMBL" id="MPUH01000684">
    <property type="protein sequence ID" value="OMJ75549.1"/>
    <property type="molecule type" value="Genomic_DNA"/>
</dbReference>
<accession>A0A1R2BFN0</accession>
<feature type="region of interest" description="Disordered" evidence="1">
    <location>
        <begin position="1"/>
        <end position="24"/>
    </location>
</feature>
<protein>
    <submittedName>
        <fullName evidence="2">Uncharacterized protein</fullName>
    </submittedName>
</protein>
<dbReference type="AlphaFoldDB" id="A0A1R2BFN0"/>
<evidence type="ECO:0000313" key="3">
    <source>
        <dbReference type="Proteomes" id="UP000187209"/>
    </source>
</evidence>
<comment type="caution">
    <text evidence="2">The sequence shown here is derived from an EMBL/GenBank/DDBJ whole genome shotgun (WGS) entry which is preliminary data.</text>
</comment>
<keyword evidence="3" id="KW-1185">Reference proteome</keyword>
<gene>
    <name evidence="2" type="ORF">SteCoe_25283</name>
</gene>
<name>A0A1R2BFN0_9CILI</name>
<dbReference type="Proteomes" id="UP000187209">
    <property type="component" value="Unassembled WGS sequence"/>
</dbReference>
<sequence>MKSYGNRNRSITPKPTKKYSSSINPGKKKLLSNWIQFLIPKINTTVEESIKTGLLPYKLLQSCIPNFSLKGFHPNPNSSQAYNNILLINNFLYQEHPNSELPSPSEILKKGSSDCWILIHTIFKNLFIGEMRKSWEKCFDWYSSILNLYEIKPSKKTFLQDSLTGVYLACILNCYTNFPLSNISKSPSESEISSNISQVFIVLKGKTFLPLDPHEFSPASDEDLIALTMFSVFKIFRFEVPTLPTKDKIQFKGKPQLVLNTTDSLLSLSLMESLEYSKSTILSKDPSESQLPIHKTPKWNKEKILEIITDDSTGYSMQPYEISYDTVSIANTSYTKKNNDRLQGMEKSNAGFERKCMFLADLRTRREQLSEVPSLKKIRLFEKKPNDDVLCFLITPRLLKMLKPHVQNLVFNVAIDVENFTPKNESYVFEWKDFSLVMKGKINLTDISYCENIGRVLHIRTYYDELAIQCLDEKEAKIYAKGLVKLSKPKTLFSRDVSCNELINKIR</sequence>
<evidence type="ECO:0000256" key="1">
    <source>
        <dbReference type="SAM" id="MobiDB-lite"/>
    </source>
</evidence>